<comment type="caution">
    <text evidence="1">The sequence shown here is derived from an EMBL/GenBank/DDBJ whole genome shotgun (WGS) entry which is preliminary data.</text>
</comment>
<organism evidence="1 2">
    <name type="scientific">Chryseomicrobium palamuruense</name>
    <dbReference type="NCBI Taxonomy" id="682973"/>
    <lineage>
        <taxon>Bacteria</taxon>
        <taxon>Bacillati</taxon>
        <taxon>Bacillota</taxon>
        <taxon>Bacilli</taxon>
        <taxon>Bacillales</taxon>
        <taxon>Caryophanaceae</taxon>
        <taxon>Chryseomicrobium</taxon>
    </lineage>
</organism>
<evidence type="ECO:0000313" key="2">
    <source>
        <dbReference type="Proteomes" id="UP001595733"/>
    </source>
</evidence>
<proteinExistence type="predicted"/>
<dbReference type="RefSeq" id="WP_378141798.1">
    <property type="nucleotide sequence ID" value="NZ_JBHSEF010000023.1"/>
</dbReference>
<gene>
    <name evidence="1" type="ORF">ACFO0S_09735</name>
</gene>
<dbReference type="Proteomes" id="UP001595733">
    <property type="component" value="Unassembled WGS sequence"/>
</dbReference>
<evidence type="ECO:0000313" key="1">
    <source>
        <dbReference type="EMBL" id="MFC4355327.1"/>
    </source>
</evidence>
<name>A0ABV8UVH7_9BACL</name>
<reference evidence="2" key="1">
    <citation type="journal article" date="2019" name="Int. J. Syst. Evol. Microbiol.">
        <title>The Global Catalogue of Microorganisms (GCM) 10K type strain sequencing project: providing services to taxonomists for standard genome sequencing and annotation.</title>
        <authorList>
            <consortium name="The Broad Institute Genomics Platform"/>
            <consortium name="The Broad Institute Genome Sequencing Center for Infectious Disease"/>
            <person name="Wu L."/>
            <person name="Ma J."/>
        </authorList>
    </citation>
    <scope>NUCLEOTIDE SEQUENCE [LARGE SCALE GENOMIC DNA]</scope>
    <source>
        <strain evidence="2">CCUG 50353</strain>
    </source>
</reference>
<keyword evidence="2" id="KW-1185">Reference proteome</keyword>
<sequence>MKSRKNPLFNKSGLADPTAYHALKPMIKEDASVEKQSSEIIKIIKSIISLTGFELISRIQIRHKKSGKEFK</sequence>
<accession>A0ABV8UVH7</accession>
<dbReference type="EMBL" id="JBHSEF010000023">
    <property type="protein sequence ID" value="MFC4355327.1"/>
    <property type="molecule type" value="Genomic_DNA"/>
</dbReference>
<protein>
    <submittedName>
        <fullName evidence="1">Uncharacterized protein</fullName>
    </submittedName>
</protein>